<accession>K0UKE0</accession>
<dbReference type="EMBL" id="ALQA01000045">
    <property type="protein sequence ID" value="EJZ07291.1"/>
    <property type="molecule type" value="Genomic_DNA"/>
</dbReference>
<dbReference type="InterPro" id="IPR051806">
    <property type="entry name" value="HAD-like_SPP"/>
</dbReference>
<dbReference type="CDD" id="cd07505">
    <property type="entry name" value="HAD_BPGM-like"/>
    <property type="match status" value="1"/>
</dbReference>
<dbReference type="Gene3D" id="1.10.150.240">
    <property type="entry name" value="Putative phosphatase, domain 2"/>
    <property type="match status" value="1"/>
</dbReference>
<dbReference type="GO" id="GO:0050308">
    <property type="term" value="F:sugar-phosphatase activity"/>
    <property type="evidence" value="ECO:0007669"/>
    <property type="project" value="TreeGrafter"/>
</dbReference>
<dbReference type="InterPro" id="IPR023214">
    <property type="entry name" value="HAD_sf"/>
</dbReference>
<gene>
    <name evidence="1" type="ORF">MVAC_19196</name>
</gene>
<name>K0UKE0_MYCVA</name>
<evidence type="ECO:0000313" key="1">
    <source>
        <dbReference type="EMBL" id="EJZ07291.1"/>
    </source>
</evidence>
<comment type="caution">
    <text evidence="1">The sequence shown here is derived from an EMBL/GenBank/DDBJ whole genome shotgun (WGS) entry which is preliminary data.</text>
</comment>
<dbReference type="InterPro" id="IPR041492">
    <property type="entry name" value="HAD_2"/>
</dbReference>
<evidence type="ECO:0000313" key="2">
    <source>
        <dbReference type="Proteomes" id="UP000006072"/>
    </source>
</evidence>
<dbReference type="NCBIfam" id="TIGR01549">
    <property type="entry name" value="HAD-SF-IA-v1"/>
    <property type="match status" value="1"/>
</dbReference>
<dbReference type="InterPro" id="IPR023198">
    <property type="entry name" value="PGP-like_dom2"/>
</dbReference>
<dbReference type="PANTHER" id="PTHR43481">
    <property type="entry name" value="FRUCTOSE-1-PHOSPHATE PHOSPHATASE"/>
    <property type="match status" value="1"/>
</dbReference>
<dbReference type="Gene3D" id="3.40.50.1000">
    <property type="entry name" value="HAD superfamily/HAD-like"/>
    <property type="match status" value="1"/>
</dbReference>
<proteinExistence type="predicted"/>
<reference evidence="1 2" key="1">
    <citation type="journal article" date="2012" name="J. Bacteriol.">
        <title>Complete Genome Sequence of Mycobacterium vaccae Type Strain ATCC 25954.</title>
        <authorList>
            <person name="Ho Y.S."/>
            <person name="Adroub S.A."/>
            <person name="Abadi M."/>
            <person name="Al Alwan B."/>
            <person name="Alkhateeb R."/>
            <person name="Gao G."/>
            <person name="Ragab A."/>
            <person name="Ali S."/>
            <person name="van Soolingen D."/>
            <person name="Bitter W."/>
            <person name="Pain A."/>
            <person name="Abdallah A.M."/>
        </authorList>
    </citation>
    <scope>NUCLEOTIDE SEQUENCE [LARGE SCALE GENOMIC DNA]</scope>
    <source>
        <strain evidence="1 2">ATCC 25954</strain>
    </source>
</reference>
<dbReference type="PANTHER" id="PTHR43481:SF4">
    <property type="entry name" value="GLYCEROL-1-PHOSPHATE PHOSPHOHYDROLASE 1-RELATED"/>
    <property type="match status" value="1"/>
</dbReference>
<dbReference type="Proteomes" id="UP000006072">
    <property type="component" value="Unassembled WGS sequence"/>
</dbReference>
<dbReference type="InterPro" id="IPR006439">
    <property type="entry name" value="HAD-SF_hydro_IA"/>
</dbReference>
<keyword evidence="2" id="KW-1185">Reference proteome</keyword>
<dbReference type="AlphaFoldDB" id="K0UKE0"/>
<dbReference type="PATRIC" id="fig|1194972.3.peg.3823"/>
<protein>
    <submittedName>
        <fullName evidence="1">HAD family hydrolase</fullName>
    </submittedName>
</protein>
<dbReference type="eggNOG" id="COG0637">
    <property type="taxonomic scope" value="Bacteria"/>
</dbReference>
<organism evidence="1 2">
    <name type="scientific">Mycolicibacterium vaccae ATCC 25954</name>
    <dbReference type="NCBI Taxonomy" id="1194972"/>
    <lineage>
        <taxon>Bacteria</taxon>
        <taxon>Bacillati</taxon>
        <taxon>Actinomycetota</taxon>
        <taxon>Actinomycetes</taxon>
        <taxon>Mycobacteriales</taxon>
        <taxon>Mycobacteriaceae</taxon>
        <taxon>Mycolicibacterium</taxon>
    </lineage>
</organism>
<dbReference type="HOGENOM" id="CLU_045011_13_1_11"/>
<dbReference type="SUPFAM" id="SSF56784">
    <property type="entry name" value="HAD-like"/>
    <property type="match status" value="1"/>
</dbReference>
<keyword evidence="1" id="KW-0378">Hydrolase</keyword>
<dbReference type="InterPro" id="IPR036412">
    <property type="entry name" value="HAD-like_sf"/>
</dbReference>
<dbReference type="Pfam" id="PF13419">
    <property type="entry name" value="HAD_2"/>
    <property type="match status" value="1"/>
</dbReference>
<dbReference type="NCBIfam" id="TIGR01509">
    <property type="entry name" value="HAD-SF-IA-v3"/>
    <property type="match status" value="1"/>
</dbReference>
<sequence length="220" mass="23767">MDGTLVDSEKLWDVSLSALYESFGREMSRETRTALVGASAEDTMVAVYTELGLELDPDAMKESIRWLHEHTAGLFADGLPWCAGAREMLEAVKADGTPMALVTNTDRHLAERALDTIGRHHFAVTVCGDEVPSGKPAPDPYLRAAELLEVAPAECLAVEDSVTGAAAAERAGCAVLIVPNEVPVPGGLRRRHIGSLADLDVDGLRRIYHEIDDEVRHRSA</sequence>